<proteinExistence type="predicted"/>
<evidence type="ECO:0000313" key="1">
    <source>
        <dbReference type="Ensembl" id="ENSVKKP00000014075.1"/>
    </source>
</evidence>
<dbReference type="Gene3D" id="3.80.10.10">
    <property type="entry name" value="Ribonuclease Inhibitor"/>
    <property type="match status" value="1"/>
</dbReference>
<keyword evidence="2" id="KW-1185">Reference proteome</keyword>
<name>A0A8D2KYF2_VARKO</name>
<protein>
    <submittedName>
        <fullName evidence="1">Uncharacterized protein</fullName>
    </submittedName>
</protein>
<organism evidence="1 2">
    <name type="scientific">Varanus komodoensis</name>
    <name type="common">Komodo dragon</name>
    <dbReference type="NCBI Taxonomy" id="61221"/>
    <lineage>
        <taxon>Eukaryota</taxon>
        <taxon>Metazoa</taxon>
        <taxon>Chordata</taxon>
        <taxon>Craniata</taxon>
        <taxon>Vertebrata</taxon>
        <taxon>Euteleostomi</taxon>
        <taxon>Lepidosauria</taxon>
        <taxon>Squamata</taxon>
        <taxon>Bifurcata</taxon>
        <taxon>Unidentata</taxon>
        <taxon>Episquamata</taxon>
        <taxon>Toxicofera</taxon>
        <taxon>Anguimorpha</taxon>
        <taxon>Paleoanguimorpha</taxon>
        <taxon>Varanoidea</taxon>
        <taxon>Varanidae</taxon>
        <taxon>Varanus</taxon>
    </lineage>
</organism>
<reference evidence="1" key="1">
    <citation type="submission" date="2025-08" db="UniProtKB">
        <authorList>
            <consortium name="Ensembl"/>
        </authorList>
    </citation>
    <scope>IDENTIFICATION</scope>
</reference>
<reference evidence="1" key="2">
    <citation type="submission" date="2025-09" db="UniProtKB">
        <authorList>
            <consortium name="Ensembl"/>
        </authorList>
    </citation>
    <scope>IDENTIFICATION</scope>
</reference>
<dbReference type="InterPro" id="IPR032675">
    <property type="entry name" value="LRR_dom_sf"/>
</dbReference>
<dbReference type="Ensembl" id="ENSVKKT00000014411.1">
    <property type="protein sequence ID" value="ENSVKKP00000014075.1"/>
    <property type="gene ID" value="ENSVKKG00000009692.1"/>
</dbReference>
<sequence length="129" mass="14591">VRNNRISLEGALCLALGLKENKTLRILGMARNPIQNDGCVGILKAVRANSAAVLEILDFSVGINQWVGQRDMLPSLRIKHDGTSRLFRTDSSKVWKVNLCWWERCFSLVCGMHVHPLVIHWILQAFDII</sequence>
<dbReference type="Proteomes" id="UP000694545">
    <property type="component" value="Unplaced"/>
</dbReference>
<dbReference type="SUPFAM" id="SSF52047">
    <property type="entry name" value="RNI-like"/>
    <property type="match status" value="1"/>
</dbReference>
<dbReference type="AlphaFoldDB" id="A0A8D2KYF2"/>
<evidence type="ECO:0000313" key="2">
    <source>
        <dbReference type="Proteomes" id="UP000694545"/>
    </source>
</evidence>
<accession>A0A8D2KYF2</accession>